<feature type="region of interest" description="Disordered" evidence="1">
    <location>
        <begin position="1"/>
        <end position="20"/>
    </location>
</feature>
<reference evidence="2" key="2">
    <citation type="submission" date="2023-05" db="EMBL/GenBank/DDBJ databases">
        <authorList>
            <consortium name="Lawrence Berkeley National Laboratory"/>
            <person name="Steindorff A."/>
            <person name="Hensen N."/>
            <person name="Bonometti L."/>
            <person name="Westerberg I."/>
            <person name="Brannstrom I.O."/>
            <person name="Guillou S."/>
            <person name="Cros-Aarteil S."/>
            <person name="Calhoun S."/>
            <person name="Haridas S."/>
            <person name="Kuo A."/>
            <person name="Mondo S."/>
            <person name="Pangilinan J."/>
            <person name="Riley R."/>
            <person name="Labutti K."/>
            <person name="Andreopoulos B."/>
            <person name="Lipzen A."/>
            <person name="Chen C."/>
            <person name="Yanf M."/>
            <person name="Daum C."/>
            <person name="Ng V."/>
            <person name="Clum A."/>
            <person name="Ohm R."/>
            <person name="Martin F."/>
            <person name="Silar P."/>
            <person name="Natvig D."/>
            <person name="Lalanne C."/>
            <person name="Gautier V."/>
            <person name="Ament-Velasquez S.L."/>
            <person name="Kruys A."/>
            <person name="Hutchinson M.I."/>
            <person name="Powell A.J."/>
            <person name="Barry K."/>
            <person name="Miller A.N."/>
            <person name="Grigoriev I.V."/>
            <person name="Debuchy R."/>
            <person name="Gladieux P."/>
            <person name="Thoren M.H."/>
            <person name="Johannesson H."/>
        </authorList>
    </citation>
    <scope>NUCLEOTIDE SEQUENCE</scope>
    <source>
        <strain evidence="2">CBS 315.58</strain>
    </source>
</reference>
<dbReference type="Proteomes" id="UP001303160">
    <property type="component" value="Unassembled WGS sequence"/>
</dbReference>
<proteinExistence type="predicted"/>
<dbReference type="EMBL" id="MU863881">
    <property type="protein sequence ID" value="KAK4204526.1"/>
    <property type="molecule type" value="Genomic_DNA"/>
</dbReference>
<evidence type="ECO:0000313" key="3">
    <source>
        <dbReference type="Proteomes" id="UP001303160"/>
    </source>
</evidence>
<evidence type="ECO:0000256" key="1">
    <source>
        <dbReference type="SAM" id="MobiDB-lite"/>
    </source>
</evidence>
<sequence>MASETFADTSTSSPPTEPDSAVDIIITLAINPDSKAFIDLPTARKYHPENREKEGMIDGGLKWANEIVEKGWLSQEPDIKILSRRGGFGLRKWQ</sequence>
<accession>A0AAN6XRR1</accession>
<protein>
    <submittedName>
        <fullName evidence="2">Uncharacterized protein</fullName>
    </submittedName>
</protein>
<evidence type="ECO:0000313" key="2">
    <source>
        <dbReference type="EMBL" id="KAK4204526.1"/>
    </source>
</evidence>
<keyword evidence="3" id="KW-1185">Reference proteome</keyword>
<reference evidence="2" key="1">
    <citation type="journal article" date="2023" name="Mol. Phylogenet. Evol.">
        <title>Genome-scale phylogeny and comparative genomics of the fungal order Sordariales.</title>
        <authorList>
            <person name="Hensen N."/>
            <person name="Bonometti L."/>
            <person name="Westerberg I."/>
            <person name="Brannstrom I.O."/>
            <person name="Guillou S."/>
            <person name="Cros-Aarteil S."/>
            <person name="Calhoun S."/>
            <person name="Haridas S."/>
            <person name="Kuo A."/>
            <person name="Mondo S."/>
            <person name="Pangilinan J."/>
            <person name="Riley R."/>
            <person name="LaButti K."/>
            <person name="Andreopoulos B."/>
            <person name="Lipzen A."/>
            <person name="Chen C."/>
            <person name="Yan M."/>
            <person name="Daum C."/>
            <person name="Ng V."/>
            <person name="Clum A."/>
            <person name="Steindorff A."/>
            <person name="Ohm R.A."/>
            <person name="Martin F."/>
            <person name="Silar P."/>
            <person name="Natvig D.O."/>
            <person name="Lalanne C."/>
            <person name="Gautier V."/>
            <person name="Ament-Velasquez S.L."/>
            <person name="Kruys A."/>
            <person name="Hutchinson M.I."/>
            <person name="Powell A.J."/>
            <person name="Barry K."/>
            <person name="Miller A.N."/>
            <person name="Grigoriev I.V."/>
            <person name="Debuchy R."/>
            <person name="Gladieux P."/>
            <person name="Hiltunen Thoren M."/>
            <person name="Johannesson H."/>
        </authorList>
    </citation>
    <scope>NUCLEOTIDE SEQUENCE</scope>
    <source>
        <strain evidence="2">CBS 315.58</strain>
    </source>
</reference>
<name>A0AAN6XRR1_9PEZI</name>
<organism evidence="2 3">
    <name type="scientific">Triangularia verruculosa</name>
    <dbReference type="NCBI Taxonomy" id="2587418"/>
    <lineage>
        <taxon>Eukaryota</taxon>
        <taxon>Fungi</taxon>
        <taxon>Dikarya</taxon>
        <taxon>Ascomycota</taxon>
        <taxon>Pezizomycotina</taxon>
        <taxon>Sordariomycetes</taxon>
        <taxon>Sordariomycetidae</taxon>
        <taxon>Sordariales</taxon>
        <taxon>Podosporaceae</taxon>
        <taxon>Triangularia</taxon>
    </lineage>
</organism>
<gene>
    <name evidence="2" type="ORF">QBC40DRAFT_249927</name>
</gene>
<dbReference type="AlphaFoldDB" id="A0AAN6XRR1"/>
<comment type="caution">
    <text evidence="2">The sequence shown here is derived from an EMBL/GenBank/DDBJ whole genome shotgun (WGS) entry which is preliminary data.</text>
</comment>